<evidence type="ECO:0000313" key="2">
    <source>
        <dbReference type="Proteomes" id="UP000002695"/>
    </source>
</evidence>
<dbReference type="KEGG" id="seo:STM14_1572"/>
<protein>
    <submittedName>
        <fullName evidence="1">Uncharacterized protein</fullName>
    </submittedName>
</protein>
<dbReference type="AlphaFoldDB" id="A0A0F6B0M4"/>
<sequence>MHDNVQSCREGRINDYRMAAMSRRRHPVWLLMKH</sequence>
<proteinExistence type="predicted"/>
<name>A0A0F6B0M4_SALT1</name>
<dbReference type="HOGENOM" id="CLU_3375847_0_0_6"/>
<gene>
    <name evidence="1" type="ordered locus">STM14_1572</name>
</gene>
<dbReference type="EMBL" id="CP001363">
    <property type="protein sequence ID" value="ACY88051.1"/>
    <property type="molecule type" value="Genomic_DNA"/>
</dbReference>
<reference evidence="1 2" key="1">
    <citation type="journal article" date="2010" name="J. Bacteriol.">
        <title>Short-term signatures of evolutionary change in the Salmonella enterica serovar typhimurium 14028 genome.</title>
        <authorList>
            <person name="Jarvik T."/>
            <person name="Smillie C."/>
            <person name="Groisman E.A."/>
            <person name="Ochman H."/>
        </authorList>
    </citation>
    <scope>NUCLEOTIDE SEQUENCE [LARGE SCALE GENOMIC DNA]</scope>
    <source>
        <strain evidence="2">14028s / SGSC 2262</strain>
    </source>
</reference>
<keyword evidence="2" id="KW-1185">Reference proteome</keyword>
<organism evidence="1 2">
    <name type="scientific">Salmonella typhimurium (strain 14028s / SGSC 2262)</name>
    <dbReference type="NCBI Taxonomy" id="588858"/>
    <lineage>
        <taxon>Bacteria</taxon>
        <taxon>Pseudomonadati</taxon>
        <taxon>Pseudomonadota</taxon>
        <taxon>Gammaproteobacteria</taxon>
        <taxon>Enterobacterales</taxon>
        <taxon>Enterobacteriaceae</taxon>
        <taxon>Salmonella</taxon>
    </lineage>
</organism>
<dbReference type="Proteomes" id="UP000002695">
    <property type="component" value="Chromosome"/>
</dbReference>
<evidence type="ECO:0000313" key="1">
    <source>
        <dbReference type="EMBL" id="ACY88051.1"/>
    </source>
</evidence>
<accession>A0A0F6B0M4</accession>